<dbReference type="RefSeq" id="XP_071935046.1">
    <property type="nucleotide sequence ID" value="XM_072078945.1"/>
</dbReference>
<dbReference type="PROSITE" id="PS50884">
    <property type="entry name" value="ZF_DOF_2"/>
    <property type="match status" value="1"/>
</dbReference>
<keyword evidence="5 8" id="KW-0238">DNA-binding</keyword>
<keyword evidence="12" id="KW-1185">Reference proteome</keyword>
<feature type="domain" description="Dof-type" evidence="11">
    <location>
        <begin position="26"/>
        <end position="80"/>
    </location>
</feature>
<feature type="compositionally biased region" description="Polar residues" evidence="10">
    <location>
        <begin position="209"/>
        <end position="231"/>
    </location>
</feature>
<dbReference type="InterPro" id="IPR003851">
    <property type="entry name" value="Znf_Dof"/>
</dbReference>
<protein>
    <recommendedName>
        <fullName evidence="9">Dof zinc finger protein</fullName>
    </recommendedName>
</protein>
<comment type="function">
    <text evidence="9">Transcription factor that binds specifically to a 5'-AA[AG]G-3' consensus core sequence.</text>
</comment>
<feature type="region of interest" description="Disordered" evidence="10">
    <location>
        <begin position="67"/>
        <end position="114"/>
    </location>
</feature>
<dbReference type="GeneID" id="113726039"/>
<feature type="region of interest" description="Disordered" evidence="10">
    <location>
        <begin position="262"/>
        <end position="307"/>
    </location>
</feature>
<accession>A0ABM4WTD9</accession>
<keyword evidence="3 9" id="KW-0862">Zinc</keyword>
<keyword evidence="1 9" id="KW-0479">Metal-binding</keyword>
<dbReference type="InterPro" id="IPR045174">
    <property type="entry name" value="Dof"/>
</dbReference>
<evidence type="ECO:0000256" key="2">
    <source>
        <dbReference type="ARBA" id="ARBA00022771"/>
    </source>
</evidence>
<gene>
    <name evidence="13" type="primary">LOC113726039</name>
</gene>
<keyword evidence="6 9" id="KW-0804">Transcription</keyword>
<name>A0ABM4WTD9_COFAR</name>
<evidence type="ECO:0000256" key="3">
    <source>
        <dbReference type="ARBA" id="ARBA00022833"/>
    </source>
</evidence>
<evidence type="ECO:0000313" key="13">
    <source>
        <dbReference type="RefSeq" id="XP_071935046.1"/>
    </source>
</evidence>
<dbReference type="PANTHER" id="PTHR31992">
    <property type="entry name" value="DOF ZINC FINGER PROTEIN DOF1.4-RELATED"/>
    <property type="match status" value="1"/>
</dbReference>
<evidence type="ECO:0000256" key="8">
    <source>
        <dbReference type="PROSITE-ProRule" id="PRU00071"/>
    </source>
</evidence>
<feature type="compositionally biased region" description="Pro residues" evidence="10">
    <location>
        <begin position="97"/>
        <end position="110"/>
    </location>
</feature>
<dbReference type="Proteomes" id="UP001652660">
    <property type="component" value="Chromosome 2e"/>
</dbReference>
<keyword evidence="4 9" id="KW-0805">Transcription regulation</keyword>
<evidence type="ECO:0000256" key="10">
    <source>
        <dbReference type="SAM" id="MobiDB-lite"/>
    </source>
</evidence>
<evidence type="ECO:0000259" key="11">
    <source>
        <dbReference type="PROSITE" id="PS50884"/>
    </source>
</evidence>
<feature type="region of interest" description="Disordered" evidence="10">
    <location>
        <begin position="207"/>
        <end position="233"/>
    </location>
</feature>
<feature type="compositionally biased region" description="Low complexity" evidence="10">
    <location>
        <begin position="262"/>
        <end position="280"/>
    </location>
</feature>
<feature type="compositionally biased region" description="Polar residues" evidence="10">
    <location>
        <begin position="281"/>
        <end position="296"/>
    </location>
</feature>
<keyword evidence="2 8" id="KW-0863">Zinc-finger</keyword>
<evidence type="ECO:0000313" key="12">
    <source>
        <dbReference type="Proteomes" id="UP001652660"/>
    </source>
</evidence>
<evidence type="ECO:0000256" key="5">
    <source>
        <dbReference type="ARBA" id="ARBA00023125"/>
    </source>
</evidence>
<dbReference type="PROSITE" id="PS01361">
    <property type="entry name" value="ZF_DOF_1"/>
    <property type="match status" value="1"/>
</dbReference>
<proteinExistence type="predicted"/>
<keyword evidence="7 8" id="KW-0539">Nucleus</keyword>
<evidence type="ECO:0000256" key="6">
    <source>
        <dbReference type="ARBA" id="ARBA00023163"/>
    </source>
</evidence>
<evidence type="ECO:0000256" key="1">
    <source>
        <dbReference type="ARBA" id="ARBA00022723"/>
    </source>
</evidence>
<evidence type="ECO:0000256" key="7">
    <source>
        <dbReference type="ARBA" id="ARBA00023242"/>
    </source>
</evidence>
<evidence type="ECO:0000256" key="9">
    <source>
        <dbReference type="RuleBase" id="RU369094"/>
    </source>
</evidence>
<sequence>MEQEGQQQRQSKEVENPAPHQPPPPRKCPRCESLNTKFCYYNNYNLSQPRYFCKNCRRYWTHGGTLRNVPVGGSSRKAKRGRVSPISCGGESSRSRPFPPTRPQQPPPQQQPEGIFPNIANMAALVSGIVNLPPSTQQSSRTISWVHPLIPSSIYPNGLFAGFDGMQMPPLSGQGQGMSRPLHIGGGIDATTGAGANTPIFHGFDFSSMKPQQAPSQPLQIRDQPSQSIGIGNQYKDKQPLFTPDGNMALTAGNLNSWTTAGNSSNASTSNSNIWTNTNGASTSCGPTDSSFNPNDWPNIPDYDDGE</sequence>
<reference evidence="13" key="1">
    <citation type="submission" date="2025-08" db="UniProtKB">
        <authorList>
            <consortium name="RefSeq"/>
        </authorList>
    </citation>
    <scope>IDENTIFICATION</scope>
    <source>
        <tissue evidence="13">Leaves</tissue>
    </source>
</reference>
<comment type="subcellular location">
    <subcellularLocation>
        <location evidence="8 9">Nucleus</location>
    </subcellularLocation>
</comment>
<evidence type="ECO:0000256" key="4">
    <source>
        <dbReference type="ARBA" id="ARBA00023015"/>
    </source>
</evidence>
<dbReference type="Pfam" id="PF02701">
    <property type="entry name" value="Zn_ribbon_Dof"/>
    <property type="match status" value="1"/>
</dbReference>
<organism evidence="12 13">
    <name type="scientific">Coffea arabica</name>
    <name type="common">Arabian coffee</name>
    <dbReference type="NCBI Taxonomy" id="13443"/>
    <lineage>
        <taxon>Eukaryota</taxon>
        <taxon>Viridiplantae</taxon>
        <taxon>Streptophyta</taxon>
        <taxon>Embryophyta</taxon>
        <taxon>Tracheophyta</taxon>
        <taxon>Spermatophyta</taxon>
        <taxon>Magnoliopsida</taxon>
        <taxon>eudicotyledons</taxon>
        <taxon>Gunneridae</taxon>
        <taxon>Pentapetalae</taxon>
        <taxon>asterids</taxon>
        <taxon>lamiids</taxon>
        <taxon>Gentianales</taxon>
        <taxon>Rubiaceae</taxon>
        <taxon>Ixoroideae</taxon>
        <taxon>Gardenieae complex</taxon>
        <taxon>Bertiereae - Coffeeae clade</taxon>
        <taxon>Coffeeae</taxon>
        <taxon>Coffea</taxon>
    </lineage>
</organism>
<feature type="region of interest" description="Disordered" evidence="10">
    <location>
        <begin position="1"/>
        <end position="27"/>
    </location>
</feature>
<dbReference type="PANTHER" id="PTHR31992:SF108">
    <property type="entry name" value="DOF ZINC FINGER PROTEIN"/>
    <property type="match status" value="1"/>
</dbReference>